<dbReference type="OrthoDB" id="5145029at2"/>
<gene>
    <name evidence="4" type="ORF">CIL03_15710</name>
</gene>
<evidence type="ECO:0000256" key="1">
    <source>
        <dbReference type="SAM" id="Phobius"/>
    </source>
</evidence>
<keyword evidence="5" id="KW-1185">Reference proteome</keyword>
<keyword evidence="4" id="KW-0689">Ribosomal protein</keyword>
<dbReference type="AlphaFoldDB" id="A0A265N692"/>
<sequence length="228" mass="26348">MNYETVLGLSTGEKAILIIVPPILGALFGWFMPTIAGWAIKIPFIPFEGVFEWIAALESQWISVIGVILGVIAGIFFVFYAFSETLRITITDEEVKLNFKEKVNNIYKTETSAIYMEGKDLVFLGTEGNELFRGQPESKKELISEAFRQHRYPWKEKDPFENQYQRWVADHPDFSPHVNALLSTRERALKNEEKEEAKTLRKDLVDNGIVIRDEDKRQYVRIVRGEDK</sequence>
<dbReference type="Proteomes" id="UP000216498">
    <property type="component" value="Unassembled WGS sequence"/>
</dbReference>
<keyword evidence="1" id="KW-1133">Transmembrane helix</keyword>
<feature type="domain" description="Cysteinyl-tRNA ligase anticodon binding" evidence="2">
    <location>
        <begin position="171"/>
        <end position="221"/>
    </location>
</feature>
<keyword evidence="1" id="KW-0812">Transmembrane</keyword>
<comment type="caution">
    <text evidence="4">The sequence shown here is derived from an EMBL/GenBank/DDBJ whole genome shotgun (WGS) entry which is preliminary data.</text>
</comment>
<name>A0A265N692_9BACI</name>
<dbReference type="Pfam" id="PF23493">
    <property type="entry name" value="CysS_C"/>
    <property type="match status" value="1"/>
</dbReference>
<keyword evidence="4" id="KW-0687">Ribonucleoprotein</keyword>
<evidence type="ECO:0000313" key="5">
    <source>
        <dbReference type="Proteomes" id="UP000216498"/>
    </source>
</evidence>
<evidence type="ECO:0000259" key="2">
    <source>
        <dbReference type="Pfam" id="PF23493"/>
    </source>
</evidence>
<dbReference type="EMBL" id="NPMS01000009">
    <property type="protein sequence ID" value="OZU87538.1"/>
    <property type="molecule type" value="Genomic_DNA"/>
</dbReference>
<dbReference type="InterPro" id="IPR057798">
    <property type="entry name" value="PH_YqeB"/>
</dbReference>
<dbReference type="InterPro" id="IPR056411">
    <property type="entry name" value="CysS_C"/>
</dbReference>
<organism evidence="4 5">
    <name type="scientific">Virgibacillus indicus</name>
    <dbReference type="NCBI Taxonomy" id="2024554"/>
    <lineage>
        <taxon>Bacteria</taxon>
        <taxon>Bacillati</taxon>
        <taxon>Bacillota</taxon>
        <taxon>Bacilli</taxon>
        <taxon>Bacillales</taxon>
        <taxon>Bacillaceae</taxon>
        <taxon>Virgibacillus</taxon>
    </lineage>
</organism>
<dbReference type="RefSeq" id="WP_094886840.1">
    <property type="nucleotide sequence ID" value="NZ_NPMS01000009.1"/>
</dbReference>
<accession>A0A265N692</accession>
<dbReference type="Pfam" id="PF23494">
    <property type="entry name" value="bPH_10"/>
    <property type="match status" value="1"/>
</dbReference>
<reference evidence="4 5" key="1">
    <citation type="submission" date="2017-08" db="EMBL/GenBank/DDBJ databases">
        <title>Virgibacillus indicus sp. nov. and Virgibacillus profoundi sp. nov, two moderately halophilic bacteria isolated from marine sediment by using the Microfluidic Streak Plate.</title>
        <authorList>
            <person name="Xu B."/>
            <person name="Hu B."/>
            <person name="Wang J."/>
            <person name="Zhu Y."/>
            <person name="Huang L."/>
            <person name="Du W."/>
            <person name="Huang Y."/>
        </authorList>
    </citation>
    <scope>NUCLEOTIDE SEQUENCE [LARGE SCALE GENOMIC DNA]</scope>
    <source>
        <strain evidence="4 5">IO3-P2-C2</strain>
    </source>
</reference>
<evidence type="ECO:0000313" key="4">
    <source>
        <dbReference type="EMBL" id="OZU87538.1"/>
    </source>
</evidence>
<feature type="domain" description="YqeB PH" evidence="3">
    <location>
        <begin position="5"/>
        <end position="155"/>
    </location>
</feature>
<feature type="transmembrane region" description="Helical" evidence="1">
    <location>
        <begin position="15"/>
        <end position="40"/>
    </location>
</feature>
<protein>
    <submittedName>
        <fullName evidence="4">50S ribosomal protein L29</fullName>
    </submittedName>
</protein>
<feature type="transmembrane region" description="Helical" evidence="1">
    <location>
        <begin position="61"/>
        <end position="82"/>
    </location>
</feature>
<proteinExistence type="predicted"/>
<evidence type="ECO:0000259" key="3">
    <source>
        <dbReference type="Pfam" id="PF23494"/>
    </source>
</evidence>
<keyword evidence="1" id="KW-0472">Membrane</keyword>
<dbReference type="GO" id="GO:0005840">
    <property type="term" value="C:ribosome"/>
    <property type="evidence" value="ECO:0007669"/>
    <property type="project" value="UniProtKB-KW"/>
</dbReference>